<dbReference type="InterPro" id="IPR029044">
    <property type="entry name" value="Nucleotide-diphossugar_trans"/>
</dbReference>
<dbReference type="Pfam" id="PF00535">
    <property type="entry name" value="Glycos_transf_2"/>
    <property type="match status" value="1"/>
</dbReference>
<keyword evidence="2" id="KW-0808">Transferase</keyword>
<reference evidence="4 5" key="1">
    <citation type="submission" date="2017-07" db="EMBL/GenBank/DDBJ databases">
        <title>Leptospira spp. isolated from tropical soils.</title>
        <authorList>
            <person name="Thibeaux R."/>
            <person name="Iraola G."/>
            <person name="Ferres I."/>
            <person name="Bierque E."/>
            <person name="Girault D."/>
            <person name="Soupe-Gilbert M.-E."/>
            <person name="Picardeau M."/>
            <person name="Goarant C."/>
        </authorList>
    </citation>
    <scope>NUCLEOTIDE SEQUENCE [LARGE SCALE GENOMIC DNA]</scope>
    <source>
        <strain evidence="2 5">FH2-B-C1</strain>
        <strain evidence="3 4">FH2-B-D1</strain>
    </source>
</reference>
<protein>
    <submittedName>
        <fullName evidence="2">Glycosyl transferase</fullName>
    </submittedName>
</protein>
<evidence type="ECO:0000313" key="5">
    <source>
        <dbReference type="Proteomes" id="UP000232188"/>
    </source>
</evidence>
<dbReference type="Proteomes" id="UP000232149">
    <property type="component" value="Unassembled WGS sequence"/>
</dbReference>
<sequence length="285" mass="33529">MISGLTVSIVIYKPNLDVLKESLDSLMSSLLYQSKEESDRFDFFIDLIDNSPTYGENASEILEELKSNQKLKKTKIHFRYLHFPENLGYGAANNRSILESKTKFHLILNPDIKMIPQTIELCIRYLKENPNCDAVVPAVLNWESFGKEVDFDDLQFLVKSYPTVFVLFLRAFAPNFIRKFFHKRLDSYDLREKDWQLTQKSVPLVSGCFIFAKTESLRKIGGFDESFFLYFEDFDLSMRLNRKDYFPEIKIYHKGGNSSKKGFLHIRLFVTSAFRFFNKFGWKWL</sequence>
<comment type="caution">
    <text evidence="2">The sequence shown here is derived from an EMBL/GenBank/DDBJ whole genome shotgun (WGS) entry which is preliminary data.</text>
</comment>
<evidence type="ECO:0000259" key="1">
    <source>
        <dbReference type="Pfam" id="PF00535"/>
    </source>
</evidence>
<keyword evidence="4" id="KW-1185">Reference proteome</keyword>
<evidence type="ECO:0000313" key="3">
    <source>
        <dbReference type="EMBL" id="PJZ59763.1"/>
    </source>
</evidence>
<dbReference type="PANTHER" id="PTHR43179:SF10">
    <property type="entry name" value="GLYCOSYL TRANSFERASE"/>
    <property type="match status" value="1"/>
</dbReference>
<gene>
    <name evidence="3" type="ORF">CH376_21980</name>
    <name evidence="2" type="ORF">CH380_02095</name>
</gene>
<evidence type="ECO:0000313" key="4">
    <source>
        <dbReference type="Proteomes" id="UP000232149"/>
    </source>
</evidence>
<dbReference type="AlphaFoldDB" id="A0A2M9YUU8"/>
<dbReference type="PANTHER" id="PTHR43179">
    <property type="entry name" value="RHAMNOSYLTRANSFERASE WBBL"/>
    <property type="match status" value="1"/>
</dbReference>
<dbReference type="GO" id="GO:0016740">
    <property type="term" value="F:transferase activity"/>
    <property type="evidence" value="ECO:0007669"/>
    <property type="project" value="UniProtKB-KW"/>
</dbReference>
<dbReference type="Proteomes" id="UP000232188">
    <property type="component" value="Unassembled WGS sequence"/>
</dbReference>
<dbReference type="InterPro" id="IPR001173">
    <property type="entry name" value="Glyco_trans_2-like"/>
</dbReference>
<accession>A0A2M9YUU8</accession>
<feature type="domain" description="Glycosyltransferase 2-like" evidence="1">
    <location>
        <begin position="16"/>
        <end position="137"/>
    </location>
</feature>
<organism evidence="2 5">
    <name type="scientific">Leptospira adleri</name>
    <dbReference type="NCBI Taxonomy" id="2023186"/>
    <lineage>
        <taxon>Bacteria</taxon>
        <taxon>Pseudomonadati</taxon>
        <taxon>Spirochaetota</taxon>
        <taxon>Spirochaetia</taxon>
        <taxon>Leptospirales</taxon>
        <taxon>Leptospiraceae</taxon>
        <taxon>Leptospira</taxon>
    </lineage>
</organism>
<evidence type="ECO:0000313" key="2">
    <source>
        <dbReference type="EMBL" id="PJZ55317.1"/>
    </source>
</evidence>
<name>A0A2M9YUU8_9LEPT</name>
<proteinExistence type="predicted"/>
<dbReference type="EMBL" id="NPDU01000099">
    <property type="protein sequence ID" value="PJZ59763.1"/>
    <property type="molecule type" value="Genomic_DNA"/>
</dbReference>
<dbReference type="Gene3D" id="3.90.550.10">
    <property type="entry name" value="Spore Coat Polysaccharide Biosynthesis Protein SpsA, Chain A"/>
    <property type="match status" value="1"/>
</dbReference>
<dbReference type="EMBL" id="NPDV01000001">
    <property type="protein sequence ID" value="PJZ55317.1"/>
    <property type="molecule type" value="Genomic_DNA"/>
</dbReference>
<dbReference type="SUPFAM" id="SSF53448">
    <property type="entry name" value="Nucleotide-diphospho-sugar transferases"/>
    <property type="match status" value="1"/>
</dbReference>
<dbReference type="RefSeq" id="WP_100784053.1">
    <property type="nucleotide sequence ID" value="NZ_NPDU01000099.1"/>
</dbReference>